<evidence type="ECO:0000313" key="1">
    <source>
        <dbReference type="EMBL" id="ACZ38395.1"/>
    </source>
</evidence>
<name>D1C2C8_SPHTD</name>
<dbReference type="SUPFAM" id="SSF102198">
    <property type="entry name" value="Putative cyclase"/>
    <property type="match status" value="1"/>
</dbReference>
<dbReference type="KEGG" id="sti:Sthe_0959"/>
<reference evidence="2" key="1">
    <citation type="submission" date="2009-11" db="EMBL/GenBank/DDBJ databases">
        <title>The complete chromosome 1 of Sphaerobacter thermophilus DSM 20745.</title>
        <authorList>
            <person name="Lucas S."/>
            <person name="Copeland A."/>
            <person name="Lapidus A."/>
            <person name="Glavina del Rio T."/>
            <person name="Dalin E."/>
            <person name="Tice H."/>
            <person name="Bruce D."/>
            <person name="Goodwin L."/>
            <person name="Pitluck S."/>
            <person name="Kyrpides N."/>
            <person name="Mavromatis K."/>
            <person name="Ivanova N."/>
            <person name="Mikhailova N."/>
            <person name="LaButti K.M."/>
            <person name="Clum A."/>
            <person name="Sun H.I."/>
            <person name="Brettin T."/>
            <person name="Detter J.C."/>
            <person name="Han C."/>
            <person name="Larimer F."/>
            <person name="Land M."/>
            <person name="Hauser L."/>
            <person name="Markowitz V."/>
            <person name="Cheng J.F."/>
            <person name="Hugenholtz P."/>
            <person name="Woyke T."/>
            <person name="Wu D."/>
            <person name="Steenblock K."/>
            <person name="Schneider S."/>
            <person name="Pukall R."/>
            <person name="Goeker M."/>
            <person name="Klenk H.P."/>
            <person name="Eisen J.A."/>
        </authorList>
    </citation>
    <scope>NUCLEOTIDE SEQUENCE [LARGE SCALE GENOMIC DNA]</scope>
    <source>
        <strain evidence="2">ATCC 49802 / DSM 20745 / S 6022</strain>
    </source>
</reference>
<dbReference type="HOGENOM" id="CLU_030671_3_0_0"/>
<dbReference type="InterPro" id="IPR007325">
    <property type="entry name" value="KFase/CYL"/>
</dbReference>
<dbReference type="RefSeq" id="WP_012871442.1">
    <property type="nucleotide sequence ID" value="NC_013523.1"/>
</dbReference>
<dbReference type="AlphaFoldDB" id="D1C2C8"/>
<gene>
    <name evidence="1" type="ordered locus">Sthe_0959</name>
</gene>
<dbReference type="Pfam" id="PF04199">
    <property type="entry name" value="Cyclase"/>
    <property type="match status" value="1"/>
</dbReference>
<dbReference type="GO" id="GO:0019441">
    <property type="term" value="P:L-tryptophan catabolic process to kynurenine"/>
    <property type="evidence" value="ECO:0007669"/>
    <property type="project" value="InterPro"/>
</dbReference>
<dbReference type="InterPro" id="IPR037175">
    <property type="entry name" value="KFase_sf"/>
</dbReference>
<organism evidence="1 2">
    <name type="scientific">Sphaerobacter thermophilus (strain ATCC 49802 / DSM 20745 / KCCM 41009 / NCIMB 13125 / S 6022)</name>
    <dbReference type="NCBI Taxonomy" id="479434"/>
    <lineage>
        <taxon>Bacteria</taxon>
        <taxon>Pseudomonadati</taxon>
        <taxon>Thermomicrobiota</taxon>
        <taxon>Thermomicrobia</taxon>
        <taxon>Sphaerobacterales</taxon>
        <taxon>Sphaerobacterineae</taxon>
        <taxon>Sphaerobacteraceae</taxon>
        <taxon>Sphaerobacter</taxon>
    </lineage>
</organism>
<dbReference type="PANTHER" id="PTHR31118">
    <property type="entry name" value="CYCLASE-LIKE PROTEIN 2"/>
    <property type="match status" value="1"/>
</dbReference>
<dbReference type="InParanoid" id="D1C2C8"/>
<protein>
    <submittedName>
        <fullName evidence="1">Cyclase family protein</fullName>
    </submittedName>
</protein>
<proteinExistence type="predicted"/>
<keyword evidence="2" id="KW-1185">Reference proteome</keyword>
<dbReference type="PANTHER" id="PTHR31118:SF32">
    <property type="entry name" value="KYNURENINE FORMAMIDASE"/>
    <property type="match status" value="1"/>
</dbReference>
<accession>D1C2C8</accession>
<dbReference type="eggNOG" id="COG1878">
    <property type="taxonomic scope" value="Bacteria"/>
</dbReference>
<dbReference type="STRING" id="479434.Sthe_0959"/>
<dbReference type="GO" id="GO:0004061">
    <property type="term" value="F:arylformamidase activity"/>
    <property type="evidence" value="ECO:0007669"/>
    <property type="project" value="InterPro"/>
</dbReference>
<evidence type="ECO:0000313" key="2">
    <source>
        <dbReference type="Proteomes" id="UP000002027"/>
    </source>
</evidence>
<dbReference type="Proteomes" id="UP000002027">
    <property type="component" value="Chromosome 1"/>
</dbReference>
<dbReference type="Gene3D" id="3.50.30.50">
    <property type="entry name" value="Putative cyclase"/>
    <property type="match status" value="1"/>
</dbReference>
<dbReference type="EMBL" id="CP001823">
    <property type="protein sequence ID" value="ACZ38395.1"/>
    <property type="molecule type" value="Genomic_DNA"/>
</dbReference>
<reference evidence="1 2" key="2">
    <citation type="journal article" date="2010" name="Stand. Genomic Sci.">
        <title>Complete genome sequence of Desulfohalobium retbaense type strain (HR(100)).</title>
        <authorList>
            <person name="Spring S."/>
            <person name="Nolan M."/>
            <person name="Lapidus A."/>
            <person name="Glavina Del Rio T."/>
            <person name="Copeland A."/>
            <person name="Tice H."/>
            <person name="Cheng J.F."/>
            <person name="Lucas S."/>
            <person name="Land M."/>
            <person name="Chen F."/>
            <person name="Bruce D."/>
            <person name="Goodwin L."/>
            <person name="Pitluck S."/>
            <person name="Ivanova N."/>
            <person name="Mavromatis K."/>
            <person name="Mikhailova N."/>
            <person name="Pati A."/>
            <person name="Chen A."/>
            <person name="Palaniappan K."/>
            <person name="Hauser L."/>
            <person name="Chang Y.J."/>
            <person name="Jeffries C.D."/>
            <person name="Munk C."/>
            <person name="Kiss H."/>
            <person name="Chain P."/>
            <person name="Han C."/>
            <person name="Brettin T."/>
            <person name="Detter J.C."/>
            <person name="Schuler E."/>
            <person name="Goker M."/>
            <person name="Rohde M."/>
            <person name="Bristow J."/>
            <person name="Eisen J.A."/>
            <person name="Markowitz V."/>
            <person name="Hugenholtz P."/>
            <person name="Kyrpides N.C."/>
            <person name="Klenk H.P."/>
        </authorList>
    </citation>
    <scope>NUCLEOTIDE SEQUENCE [LARGE SCALE GENOMIC DNA]</scope>
    <source>
        <strain evidence="2">ATCC 49802 / DSM 20745 / S 6022</strain>
    </source>
</reference>
<sequence>MALYDLSHRIVSGMPHFPGDPVPQITPAATEPPWRVSSLAIGSHTGTHVDAPSHFLPDGRPIGEYPLERFVLQGIVVDAAGFGMNQAIPEDVLARYREGFKPGWCLVLRTGWDRHWGDESYYRHPYLSDALAAAVVAMGASLLGIDALNVDSTADSGATVHDTLLRADVLIVENLRGLDALEAGRTYGFGFLPLALGDVDGAPVRALAWDLDHPLIPTG</sequence>